<evidence type="ECO:0000313" key="2">
    <source>
        <dbReference type="Proteomes" id="UP000541444"/>
    </source>
</evidence>
<dbReference type="AlphaFoldDB" id="A0A7J7M3J7"/>
<dbReference type="GO" id="GO:0001164">
    <property type="term" value="F:RNA polymerase I core promoter sequence-specific DNA binding"/>
    <property type="evidence" value="ECO:0007669"/>
    <property type="project" value="TreeGrafter"/>
</dbReference>
<dbReference type="GO" id="GO:0001650">
    <property type="term" value="C:fibrillar center"/>
    <property type="evidence" value="ECO:0007669"/>
    <property type="project" value="TreeGrafter"/>
</dbReference>
<dbReference type="Proteomes" id="UP000541444">
    <property type="component" value="Unassembled WGS sequence"/>
</dbReference>
<comment type="caution">
    <text evidence="1">The sequence shown here is derived from an EMBL/GenBank/DDBJ whole genome shotgun (WGS) entry which is preliminary data.</text>
</comment>
<reference evidence="1 2" key="1">
    <citation type="journal article" date="2020" name="IScience">
        <title>Genome Sequencing of the Endangered Kingdonia uniflora (Circaeasteraceae, Ranunculales) Reveals Potential Mechanisms of Evolutionary Specialization.</title>
        <authorList>
            <person name="Sun Y."/>
            <person name="Deng T."/>
            <person name="Zhang A."/>
            <person name="Moore M.J."/>
            <person name="Landis J.B."/>
            <person name="Lin N."/>
            <person name="Zhang H."/>
            <person name="Zhang X."/>
            <person name="Huang J."/>
            <person name="Zhang X."/>
            <person name="Sun H."/>
            <person name="Wang H."/>
        </authorList>
    </citation>
    <scope>NUCLEOTIDE SEQUENCE [LARGE SCALE GENOMIC DNA]</scope>
    <source>
        <strain evidence="1">TB1705</strain>
        <tissue evidence="1">Leaf</tissue>
    </source>
</reference>
<dbReference type="PANTHER" id="PTHR15319">
    <property type="entry name" value="TATA BOX-BINDING PROTEIN ASSOCIATED FACTOR RNA POLYMERASE I SUBUNIT C"/>
    <property type="match status" value="1"/>
</dbReference>
<dbReference type="InterPro" id="IPR038801">
    <property type="entry name" value="TAF1C"/>
</dbReference>
<gene>
    <name evidence="1" type="ORF">GIB67_016975</name>
</gene>
<organism evidence="1 2">
    <name type="scientific">Kingdonia uniflora</name>
    <dbReference type="NCBI Taxonomy" id="39325"/>
    <lineage>
        <taxon>Eukaryota</taxon>
        <taxon>Viridiplantae</taxon>
        <taxon>Streptophyta</taxon>
        <taxon>Embryophyta</taxon>
        <taxon>Tracheophyta</taxon>
        <taxon>Spermatophyta</taxon>
        <taxon>Magnoliopsida</taxon>
        <taxon>Ranunculales</taxon>
        <taxon>Circaeasteraceae</taxon>
        <taxon>Kingdonia</taxon>
    </lineage>
</organism>
<dbReference type="EMBL" id="JACGCM010001796">
    <property type="protein sequence ID" value="KAF6149437.1"/>
    <property type="molecule type" value="Genomic_DNA"/>
</dbReference>
<protein>
    <submittedName>
        <fullName evidence="1">Uncharacterized protein</fullName>
    </submittedName>
</protein>
<name>A0A7J7M3J7_9MAGN</name>
<dbReference type="OrthoDB" id="2382881at2759"/>
<sequence>MVHWRLENSEISALANIEMFDLNNPVKNNRFIAFCKAGSDGFRFCVVTEYHLCLVDTRKPLMPVLQWVHRLDNPRYVNVFKLSELRSNSTEEQYKWTSESGFAILLGSFWNSEFNLFCYGPSLPTPYGLVASKVSSFCNSLYAWELPSELCLLGSRCNCGNCLLKEDCYKTTLPEWIDWRQKQDLVLGFCIISGDPWDCSEGFTLIRLVTSGRLELQKYFASWDFISVKPEESRKWLSSQIKDSRLRAISNQKYKYPRRFKYLRLEYLLGYMYGDLSNVHIKKMRNTSSKTISRTQDRRELGRERLRSVGVHQVGSSPDIFFFKLPVSTINTGRE</sequence>
<accession>A0A7J7M3J7</accession>
<evidence type="ECO:0000313" key="1">
    <source>
        <dbReference type="EMBL" id="KAF6149437.1"/>
    </source>
</evidence>
<proteinExistence type="predicted"/>
<dbReference type="PANTHER" id="PTHR15319:SF1">
    <property type="entry name" value="TATA BOX-BINDING PROTEIN-ASSOCIATED FACTOR RNA POLYMERASE I SUBUNIT C"/>
    <property type="match status" value="1"/>
</dbReference>
<keyword evidence="2" id="KW-1185">Reference proteome</keyword>